<dbReference type="Pfam" id="PF05485">
    <property type="entry name" value="THAP"/>
    <property type="match status" value="1"/>
</dbReference>
<sequence length="120" mass="14016">MPKCQVVNCDDKNSTRHRFPNPKKNSREFEIWIKATGNAKLEEIEPEKIYKNLRICHRHFRVEDRSTNMYLKPNVYPTLYLPVNLPPTIQCDKVKINENLPLETLVPAVMESPPSRPTSN</sequence>
<dbReference type="PROSITE" id="PS50950">
    <property type="entry name" value="ZF_THAP"/>
    <property type="match status" value="1"/>
</dbReference>
<comment type="caution">
    <text evidence="7">The sequence shown here is derived from an EMBL/GenBank/DDBJ whole genome shotgun (WGS) entry which is preliminary data.</text>
</comment>
<keyword evidence="4 5" id="KW-0238">DNA-binding</keyword>
<dbReference type="GO" id="GO:0003677">
    <property type="term" value="F:DNA binding"/>
    <property type="evidence" value="ECO:0007669"/>
    <property type="project" value="UniProtKB-UniRule"/>
</dbReference>
<dbReference type="InterPro" id="IPR006612">
    <property type="entry name" value="THAP_Znf"/>
</dbReference>
<proteinExistence type="predicted"/>
<evidence type="ECO:0000256" key="5">
    <source>
        <dbReference type="PROSITE-ProRule" id="PRU00309"/>
    </source>
</evidence>
<feature type="domain" description="THAP-type" evidence="6">
    <location>
        <begin position="1"/>
        <end position="80"/>
    </location>
</feature>
<dbReference type="Proteomes" id="UP001566132">
    <property type="component" value="Unassembled WGS sequence"/>
</dbReference>
<dbReference type="EMBL" id="JBDJPC010000015">
    <property type="protein sequence ID" value="KAL1488170.1"/>
    <property type="molecule type" value="Genomic_DNA"/>
</dbReference>
<dbReference type="SMART" id="SM00980">
    <property type="entry name" value="THAP"/>
    <property type="match status" value="1"/>
</dbReference>
<dbReference type="GO" id="GO:0008270">
    <property type="term" value="F:zinc ion binding"/>
    <property type="evidence" value="ECO:0007669"/>
    <property type="project" value="UniProtKB-KW"/>
</dbReference>
<evidence type="ECO:0000313" key="7">
    <source>
        <dbReference type="EMBL" id="KAL1488170.1"/>
    </source>
</evidence>
<protein>
    <recommendedName>
        <fullName evidence="6">THAP-type domain-containing protein</fullName>
    </recommendedName>
</protein>
<dbReference type="AlphaFoldDB" id="A0ABD1E1F8"/>
<dbReference type="SUPFAM" id="SSF57716">
    <property type="entry name" value="Glucocorticoid receptor-like (DNA-binding domain)"/>
    <property type="match status" value="1"/>
</dbReference>
<evidence type="ECO:0000256" key="2">
    <source>
        <dbReference type="ARBA" id="ARBA00022771"/>
    </source>
</evidence>
<keyword evidence="8" id="KW-1185">Reference proteome</keyword>
<evidence type="ECO:0000259" key="6">
    <source>
        <dbReference type="PROSITE" id="PS50950"/>
    </source>
</evidence>
<name>A0ABD1E1F8_HYPHA</name>
<evidence type="ECO:0000256" key="4">
    <source>
        <dbReference type="ARBA" id="ARBA00023125"/>
    </source>
</evidence>
<organism evidence="7 8">
    <name type="scientific">Hypothenemus hampei</name>
    <name type="common">Coffee berry borer</name>
    <dbReference type="NCBI Taxonomy" id="57062"/>
    <lineage>
        <taxon>Eukaryota</taxon>
        <taxon>Metazoa</taxon>
        <taxon>Ecdysozoa</taxon>
        <taxon>Arthropoda</taxon>
        <taxon>Hexapoda</taxon>
        <taxon>Insecta</taxon>
        <taxon>Pterygota</taxon>
        <taxon>Neoptera</taxon>
        <taxon>Endopterygota</taxon>
        <taxon>Coleoptera</taxon>
        <taxon>Polyphaga</taxon>
        <taxon>Cucujiformia</taxon>
        <taxon>Curculionidae</taxon>
        <taxon>Scolytinae</taxon>
        <taxon>Hypothenemus</taxon>
    </lineage>
</organism>
<accession>A0ABD1E1F8</accession>
<gene>
    <name evidence="7" type="ORF">ABEB36_015128</name>
</gene>
<evidence type="ECO:0000313" key="8">
    <source>
        <dbReference type="Proteomes" id="UP001566132"/>
    </source>
</evidence>
<evidence type="ECO:0000256" key="1">
    <source>
        <dbReference type="ARBA" id="ARBA00022723"/>
    </source>
</evidence>
<evidence type="ECO:0000256" key="3">
    <source>
        <dbReference type="ARBA" id="ARBA00022833"/>
    </source>
</evidence>
<keyword evidence="3" id="KW-0862">Zinc</keyword>
<reference evidence="7 8" key="1">
    <citation type="submission" date="2024-05" db="EMBL/GenBank/DDBJ databases">
        <title>Genetic variation in Jamaican populations of the coffee berry borer (Hypothenemus hampei).</title>
        <authorList>
            <person name="Errbii M."/>
            <person name="Myrie A."/>
        </authorList>
    </citation>
    <scope>NUCLEOTIDE SEQUENCE [LARGE SCALE GENOMIC DNA]</scope>
    <source>
        <strain evidence="7">JA-Hopewell-2020-01-JO</strain>
        <tissue evidence="7">Whole body</tissue>
    </source>
</reference>
<keyword evidence="2 5" id="KW-0863">Zinc-finger</keyword>
<keyword evidence="1" id="KW-0479">Metal-binding</keyword>